<dbReference type="CDD" id="cd03221">
    <property type="entry name" value="ABCF_EF-3"/>
    <property type="match status" value="1"/>
</dbReference>
<name>A0A6J4KFP4_9CHLR</name>
<keyword evidence="1" id="KW-0677">Repeat</keyword>
<dbReference type="AlphaFoldDB" id="A0A6J4KFP4"/>
<feature type="domain" description="ABC transporter" evidence="5">
    <location>
        <begin position="2"/>
        <end position="244"/>
    </location>
</feature>
<gene>
    <name evidence="6" type="ORF">AVDCRST_MAG93-4773</name>
</gene>
<dbReference type="Pfam" id="PF12848">
    <property type="entry name" value="ABC_tran_Xtn"/>
    <property type="match status" value="1"/>
</dbReference>
<dbReference type="PROSITE" id="PS50893">
    <property type="entry name" value="ABC_TRANSPORTER_2"/>
    <property type="match status" value="2"/>
</dbReference>
<feature type="domain" description="ABC transporter" evidence="5">
    <location>
        <begin position="311"/>
        <end position="523"/>
    </location>
</feature>
<dbReference type="InterPro" id="IPR032781">
    <property type="entry name" value="ABC_tran_Xtn"/>
</dbReference>
<dbReference type="InterPro" id="IPR003593">
    <property type="entry name" value="AAA+_ATPase"/>
</dbReference>
<dbReference type="InterPro" id="IPR003439">
    <property type="entry name" value="ABC_transporter-like_ATP-bd"/>
</dbReference>
<dbReference type="InterPro" id="IPR051309">
    <property type="entry name" value="ABCF_ATPase"/>
</dbReference>
<proteinExistence type="predicted"/>
<evidence type="ECO:0000256" key="4">
    <source>
        <dbReference type="SAM" id="MobiDB-lite"/>
    </source>
</evidence>
<evidence type="ECO:0000259" key="5">
    <source>
        <dbReference type="PROSITE" id="PS50893"/>
    </source>
</evidence>
<dbReference type="Pfam" id="PF00005">
    <property type="entry name" value="ABC_tran"/>
    <property type="match status" value="2"/>
</dbReference>
<dbReference type="FunFam" id="3.40.50.300:FF:000309">
    <property type="entry name" value="ABC transporter ATP-binding protein"/>
    <property type="match status" value="1"/>
</dbReference>
<dbReference type="InterPro" id="IPR027417">
    <property type="entry name" value="P-loop_NTPase"/>
</dbReference>
<evidence type="ECO:0000256" key="2">
    <source>
        <dbReference type="ARBA" id="ARBA00022741"/>
    </source>
</evidence>
<dbReference type="FunFam" id="3.40.50.300:FF:000011">
    <property type="entry name" value="Putative ABC transporter ATP-binding component"/>
    <property type="match status" value="1"/>
</dbReference>
<keyword evidence="3" id="KW-0067">ATP-binding</keyword>
<dbReference type="GO" id="GO:0016887">
    <property type="term" value="F:ATP hydrolysis activity"/>
    <property type="evidence" value="ECO:0007669"/>
    <property type="project" value="InterPro"/>
</dbReference>
<dbReference type="InterPro" id="IPR017871">
    <property type="entry name" value="ABC_transporter-like_CS"/>
</dbReference>
<dbReference type="GO" id="GO:0005524">
    <property type="term" value="F:ATP binding"/>
    <property type="evidence" value="ECO:0007669"/>
    <property type="project" value="UniProtKB-KW"/>
</dbReference>
<feature type="compositionally biased region" description="Basic and acidic residues" evidence="4">
    <location>
        <begin position="523"/>
        <end position="544"/>
    </location>
</feature>
<evidence type="ECO:0000256" key="1">
    <source>
        <dbReference type="ARBA" id="ARBA00022737"/>
    </source>
</evidence>
<evidence type="ECO:0000256" key="3">
    <source>
        <dbReference type="ARBA" id="ARBA00022840"/>
    </source>
</evidence>
<feature type="region of interest" description="Disordered" evidence="4">
    <location>
        <begin position="523"/>
        <end position="550"/>
    </location>
</feature>
<dbReference type="Gene3D" id="3.40.50.300">
    <property type="entry name" value="P-loop containing nucleotide triphosphate hydrolases"/>
    <property type="match status" value="2"/>
</dbReference>
<organism evidence="6">
    <name type="scientific">uncultured Chloroflexia bacterium</name>
    <dbReference type="NCBI Taxonomy" id="1672391"/>
    <lineage>
        <taxon>Bacteria</taxon>
        <taxon>Bacillati</taxon>
        <taxon>Chloroflexota</taxon>
        <taxon>Chloroflexia</taxon>
        <taxon>environmental samples</taxon>
    </lineage>
</organism>
<dbReference type="PANTHER" id="PTHR42855:SF2">
    <property type="entry name" value="DRUG RESISTANCE ABC TRANSPORTER,ATP-BINDING PROTEIN"/>
    <property type="match status" value="1"/>
</dbReference>
<reference evidence="6" key="1">
    <citation type="submission" date="2020-02" db="EMBL/GenBank/DDBJ databases">
        <authorList>
            <person name="Meier V. D."/>
        </authorList>
    </citation>
    <scope>NUCLEOTIDE SEQUENCE</scope>
    <source>
        <strain evidence="6">AVDCRST_MAG93</strain>
    </source>
</reference>
<dbReference type="GO" id="GO:0003676">
    <property type="term" value="F:nucleic acid binding"/>
    <property type="evidence" value="ECO:0007669"/>
    <property type="project" value="UniProtKB-ARBA"/>
</dbReference>
<dbReference type="NCBIfam" id="NF000355">
    <property type="entry name" value="ribo_prot_ABC_F"/>
    <property type="match status" value="1"/>
</dbReference>
<protein>
    <recommendedName>
        <fullName evidence="5">ABC transporter domain-containing protein</fullName>
    </recommendedName>
</protein>
<feature type="non-terminal residue" evidence="6">
    <location>
        <position position="550"/>
    </location>
</feature>
<sequence length="550" mass="61506">MDEDARIGLVGPNGAGKSTLLRMLGGLEQPDQGEIVRRRKLRTSYLAQEVAGDHRGVLTTVIAHRPDIAELEAQLQGIEAHFVDPEIVSDGDRFAALLEQQTKVLERLEELGGPRVHNEAVAHLRALGITVDDFETPTHLLSGGQRKLVALAGCLLQHPDLLLLDEPDTHLDLEHKALLEALVREFEGAIVIVSHDRYLLDETVTTIAEIEDLGLRIWEGNYSAYAVAKELAILRQQELYVAQQKEIARLEEAIARFKLWASIVVNERHARQARVKQRQIDRMDKVDRPVLQRKLMSLRLNPTQRGGQKVLELRDTGMAFEDNLVLLGLEHTITNGERVGIVGPNGAGKSVLGKLLIGQLTPTYGEVWRGPSIDIGYYAQGSETLDPNATLVETIRAVKPMYEDQAVAFLGSFLFPYRVVTQKVRTLSGGERSRLQLARLMLMGANCLILDEPTNHLDIASAEVLEAALSTYTGTVIVISHDRYFLDRVVDRTIEIADGGIETYGGGYSDYLEEKARRTAMKVRAEEERRLREEEERRLREAQAKRARPK</sequence>
<dbReference type="PANTHER" id="PTHR42855">
    <property type="entry name" value="ABC TRANSPORTER ATP-BINDING SUBUNIT"/>
    <property type="match status" value="1"/>
</dbReference>
<dbReference type="EMBL" id="CADCTR010001603">
    <property type="protein sequence ID" value="CAA9303623.1"/>
    <property type="molecule type" value="Genomic_DNA"/>
</dbReference>
<dbReference type="SUPFAM" id="SSF52540">
    <property type="entry name" value="P-loop containing nucleoside triphosphate hydrolases"/>
    <property type="match status" value="2"/>
</dbReference>
<dbReference type="PROSITE" id="PS00211">
    <property type="entry name" value="ABC_TRANSPORTER_1"/>
    <property type="match status" value="2"/>
</dbReference>
<accession>A0A6J4KFP4</accession>
<keyword evidence="2" id="KW-0547">Nucleotide-binding</keyword>
<evidence type="ECO:0000313" key="6">
    <source>
        <dbReference type="EMBL" id="CAA9303623.1"/>
    </source>
</evidence>
<dbReference type="SMART" id="SM00382">
    <property type="entry name" value="AAA"/>
    <property type="match status" value="2"/>
</dbReference>